<evidence type="ECO:0000313" key="2">
    <source>
        <dbReference type="EMBL" id="CAB0018128.1"/>
    </source>
</evidence>
<accession>A0A6H5HMZ8</accession>
<sequence length="230" mass="26667">MLIPAPKSNQASESTKHQAQHADMRSWDTPRYSAWRRYVFVKKRTNFPLSMTLMGHTLSVVVTYQYSHPSTVKVKFTRNMLAERIMETLKRPNGPEDYLTSVRQLSASGAGNHMCRALQWWPPLIIKHHNLPASFPPREKETGRNNAIEKDRDRVGVPLVWRFISHWKIRLNNQFNYCWITDAGANHLLSNREITFGHFRDPYEPANTGSLLLFTENSPQPLLPQPSYII</sequence>
<feature type="region of interest" description="Disordered" evidence="1">
    <location>
        <begin position="1"/>
        <end position="23"/>
    </location>
</feature>
<dbReference type="Proteomes" id="UP000479000">
    <property type="component" value="Unassembled WGS sequence"/>
</dbReference>
<gene>
    <name evidence="2" type="ORF">NTEN_LOCUS22037</name>
</gene>
<keyword evidence="3" id="KW-1185">Reference proteome</keyword>
<name>A0A6H5HMZ8_9HEMI</name>
<dbReference type="EMBL" id="CADCXU010032273">
    <property type="protein sequence ID" value="CAB0018128.1"/>
    <property type="molecule type" value="Genomic_DNA"/>
</dbReference>
<evidence type="ECO:0000313" key="3">
    <source>
        <dbReference type="Proteomes" id="UP000479000"/>
    </source>
</evidence>
<organism evidence="2 3">
    <name type="scientific">Nesidiocoris tenuis</name>
    <dbReference type="NCBI Taxonomy" id="355587"/>
    <lineage>
        <taxon>Eukaryota</taxon>
        <taxon>Metazoa</taxon>
        <taxon>Ecdysozoa</taxon>
        <taxon>Arthropoda</taxon>
        <taxon>Hexapoda</taxon>
        <taxon>Insecta</taxon>
        <taxon>Pterygota</taxon>
        <taxon>Neoptera</taxon>
        <taxon>Paraneoptera</taxon>
        <taxon>Hemiptera</taxon>
        <taxon>Heteroptera</taxon>
        <taxon>Panheteroptera</taxon>
        <taxon>Cimicomorpha</taxon>
        <taxon>Miridae</taxon>
        <taxon>Dicyphina</taxon>
        <taxon>Nesidiocoris</taxon>
    </lineage>
</organism>
<reference evidence="2 3" key="1">
    <citation type="submission" date="2020-02" db="EMBL/GenBank/DDBJ databases">
        <authorList>
            <person name="Ferguson B K."/>
        </authorList>
    </citation>
    <scope>NUCLEOTIDE SEQUENCE [LARGE SCALE GENOMIC DNA]</scope>
</reference>
<feature type="compositionally biased region" description="Basic and acidic residues" evidence="1">
    <location>
        <begin position="14"/>
        <end position="23"/>
    </location>
</feature>
<protein>
    <submittedName>
        <fullName evidence="2">Uncharacterized protein</fullName>
    </submittedName>
</protein>
<evidence type="ECO:0000256" key="1">
    <source>
        <dbReference type="SAM" id="MobiDB-lite"/>
    </source>
</evidence>
<dbReference type="AlphaFoldDB" id="A0A6H5HMZ8"/>
<proteinExistence type="predicted"/>